<evidence type="ECO:0000313" key="9">
    <source>
        <dbReference type="Proteomes" id="UP000186857"/>
    </source>
</evidence>
<accession>A0A1Q8V8X8</accession>
<reference evidence="8 9" key="1">
    <citation type="submission" date="2016-12" db="EMBL/GenBank/DDBJ databases">
        <title>Genomic Comparison of strains in the 'Actinomyces naeslundii' Group.</title>
        <authorList>
            <person name="Mughal S.R."/>
            <person name="Do T."/>
            <person name="Gilbert S.C."/>
            <person name="Witherden E.A."/>
            <person name="Didelot X."/>
            <person name="Beighton D."/>
        </authorList>
    </citation>
    <scope>NUCLEOTIDE SEQUENCE [LARGE SCALE GENOMIC DNA]</scope>
    <source>
        <strain evidence="8 9">CCUG 33920</strain>
    </source>
</reference>
<keyword evidence="3 8" id="KW-0808">Transferase</keyword>
<evidence type="ECO:0000256" key="1">
    <source>
        <dbReference type="ARBA" id="ARBA00012771"/>
    </source>
</evidence>
<evidence type="ECO:0000313" key="8">
    <source>
        <dbReference type="EMBL" id="OLO44538.1"/>
    </source>
</evidence>
<evidence type="ECO:0000256" key="3">
    <source>
        <dbReference type="ARBA" id="ARBA00022679"/>
    </source>
</evidence>
<dbReference type="EC" id="2.1.1.297" evidence="1"/>
<evidence type="ECO:0000256" key="5">
    <source>
        <dbReference type="ARBA" id="ARBA00048391"/>
    </source>
</evidence>
<dbReference type="EMBL" id="MSKJ01000014">
    <property type="protein sequence ID" value="OLO44538.1"/>
    <property type="molecule type" value="Genomic_DNA"/>
</dbReference>
<dbReference type="GO" id="GO:0032259">
    <property type="term" value="P:methylation"/>
    <property type="evidence" value="ECO:0007669"/>
    <property type="project" value="UniProtKB-KW"/>
</dbReference>
<proteinExistence type="predicted"/>
<comment type="caution">
    <text evidence="8">The sequence shown here is derived from an EMBL/GenBank/DDBJ whole genome shotgun (WGS) entry which is preliminary data.</text>
</comment>
<dbReference type="Gene3D" id="3.40.50.150">
    <property type="entry name" value="Vaccinia Virus protein VP39"/>
    <property type="match status" value="1"/>
</dbReference>
<dbReference type="InterPro" id="IPR040758">
    <property type="entry name" value="PrmC_N"/>
</dbReference>
<dbReference type="InterPro" id="IPR002052">
    <property type="entry name" value="DNA_methylase_N6_adenine_CS"/>
</dbReference>
<dbReference type="NCBIfam" id="TIGR00536">
    <property type="entry name" value="hemK_fam"/>
    <property type="match status" value="1"/>
</dbReference>
<dbReference type="InterPro" id="IPR004556">
    <property type="entry name" value="HemK-like"/>
</dbReference>
<evidence type="ECO:0000256" key="2">
    <source>
        <dbReference type="ARBA" id="ARBA00022603"/>
    </source>
</evidence>
<organism evidence="8 9">
    <name type="scientific">Actinomyces oris</name>
    <dbReference type="NCBI Taxonomy" id="544580"/>
    <lineage>
        <taxon>Bacteria</taxon>
        <taxon>Bacillati</taxon>
        <taxon>Actinomycetota</taxon>
        <taxon>Actinomycetes</taxon>
        <taxon>Actinomycetales</taxon>
        <taxon>Actinomycetaceae</taxon>
        <taxon>Actinomyces</taxon>
    </lineage>
</organism>
<dbReference type="PANTHER" id="PTHR18895:SF74">
    <property type="entry name" value="MTRF1L RELEASE FACTOR GLUTAMINE METHYLTRANSFERASE"/>
    <property type="match status" value="1"/>
</dbReference>
<dbReference type="AlphaFoldDB" id="A0A1Q8V8X8"/>
<dbReference type="InterPro" id="IPR029063">
    <property type="entry name" value="SAM-dependent_MTases_sf"/>
</dbReference>
<comment type="catalytic activity">
    <reaction evidence="5">
        <text>L-glutaminyl-[peptide chain release factor] + S-adenosyl-L-methionine = N(5)-methyl-L-glutaminyl-[peptide chain release factor] + S-adenosyl-L-homocysteine + H(+)</text>
        <dbReference type="Rhea" id="RHEA:42896"/>
        <dbReference type="Rhea" id="RHEA-COMP:10271"/>
        <dbReference type="Rhea" id="RHEA-COMP:10272"/>
        <dbReference type="ChEBI" id="CHEBI:15378"/>
        <dbReference type="ChEBI" id="CHEBI:30011"/>
        <dbReference type="ChEBI" id="CHEBI:57856"/>
        <dbReference type="ChEBI" id="CHEBI:59789"/>
        <dbReference type="ChEBI" id="CHEBI:61891"/>
        <dbReference type="EC" id="2.1.1.297"/>
    </reaction>
</comment>
<dbReference type="PROSITE" id="PS00092">
    <property type="entry name" value="N6_MTASE"/>
    <property type="match status" value="1"/>
</dbReference>
<dbReference type="Pfam" id="PF05175">
    <property type="entry name" value="MTS"/>
    <property type="match status" value="1"/>
</dbReference>
<dbReference type="GO" id="GO:0102559">
    <property type="term" value="F:peptide chain release factor N(5)-glutamine methyltransferase activity"/>
    <property type="evidence" value="ECO:0007669"/>
    <property type="project" value="UniProtKB-EC"/>
</dbReference>
<keyword evidence="4" id="KW-0949">S-adenosyl-L-methionine</keyword>
<dbReference type="CDD" id="cd02440">
    <property type="entry name" value="AdoMet_MTases"/>
    <property type="match status" value="1"/>
</dbReference>
<evidence type="ECO:0000256" key="4">
    <source>
        <dbReference type="ARBA" id="ARBA00022691"/>
    </source>
</evidence>
<dbReference type="NCBIfam" id="TIGR03534">
    <property type="entry name" value="RF_mod_PrmC"/>
    <property type="match status" value="1"/>
</dbReference>
<dbReference type="InterPro" id="IPR019874">
    <property type="entry name" value="RF_methyltr_PrmC"/>
</dbReference>
<name>A0A1Q8V8X8_9ACTO</name>
<dbReference type="InterPro" id="IPR050320">
    <property type="entry name" value="N5-glutamine_MTase"/>
</dbReference>
<dbReference type="SUPFAM" id="SSF53335">
    <property type="entry name" value="S-adenosyl-L-methionine-dependent methyltransferases"/>
    <property type="match status" value="1"/>
</dbReference>
<dbReference type="Gene3D" id="1.10.8.10">
    <property type="entry name" value="DNA helicase RuvA subunit, C-terminal domain"/>
    <property type="match status" value="1"/>
</dbReference>
<dbReference type="InterPro" id="IPR007848">
    <property type="entry name" value="Small_mtfrase_dom"/>
</dbReference>
<protein>
    <recommendedName>
        <fullName evidence="1">peptide chain release factor N(5)-glutamine methyltransferase</fullName>
        <ecNumber evidence="1">2.1.1.297</ecNumber>
    </recommendedName>
</protein>
<dbReference type="GO" id="GO:0003676">
    <property type="term" value="F:nucleic acid binding"/>
    <property type="evidence" value="ECO:0007669"/>
    <property type="project" value="InterPro"/>
</dbReference>
<dbReference type="RefSeq" id="WP_075376799.1">
    <property type="nucleotide sequence ID" value="NZ_MSKJ01000014.1"/>
</dbReference>
<feature type="domain" description="Release factor glutamine methyltransferase N-terminal" evidence="7">
    <location>
        <begin position="22"/>
        <end position="86"/>
    </location>
</feature>
<dbReference type="OrthoDB" id="9800643at2"/>
<keyword evidence="2 8" id="KW-0489">Methyltransferase</keyword>
<evidence type="ECO:0000259" key="6">
    <source>
        <dbReference type="Pfam" id="PF05175"/>
    </source>
</evidence>
<sequence>MAPELCGGAPAGAVDRYGLRALVRQAAGRLAAAGVTSPQVDARILAEHLLGRALLLADGADGDFPVAYDALVLRRECREPLQHIIGRMWLRGAELISRPGVFIVRPETEVVAGAAIEAAREVMDGGGGVVLTADLCTGSGAIAACVAKEVPGARVVAVEISETAASLAHENCERLVPGRVEVIHADATDPLVLHDLNGQVDVVVSNPPYVPAGAVEDTETSQHEPTVALYGGGPDGLDIPIDVLVRSVALLRTGGVLVMEHDHEQGALLRAAALGAGFKQAETGQDLTGRDRYLRAVR</sequence>
<dbReference type="Pfam" id="PF17827">
    <property type="entry name" value="PrmC_N"/>
    <property type="match status" value="1"/>
</dbReference>
<feature type="domain" description="Methyltransferase small" evidence="6">
    <location>
        <begin position="133"/>
        <end position="215"/>
    </location>
</feature>
<evidence type="ECO:0000259" key="7">
    <source>
        <dbReference type="Pfam" id="PF17827"/>
    </source>
</evidence>
<dbReference type="PANTHER" id="PTHR18895">
    <property type="entry name" value="HEMK METHYLTRANSFERASE"/>
    <property type="match status" value="1"/>
</dbReference>
<gene>
    <name evidence="8" type="ORF">BKH29_06850</name>
</gene>
<dbReference type="Proteomes" id="UP000186857">
    <property type="component" value="Unassembled WGS sequence"/>
</dbReference>